<keyword evidence="1 4" id="KW-0378">Hydrolase</keyword>
<dbReference type="EMBL" id="CP109106">
    <property type="protein sequence ID" value="WSB71219.1"/>
    <property type="molecule type" value="Genomic_DNA"/>
</dbReference>
<dbReference type="Proteomes" id="UP001344251">
    <property type="component" value="Chromosome"/>
</dbReference>
<feature type="compositionally biased region" description="Pro residues" evidence="2">
    <location>
        <begin position="1"/>
        <end position="26"/>
    </location>
</feature>
<gene>
    <name evidence="4" type="ORF">OG863_26550</name>
</gene>
<proteinExistence type="predicted"/>
<protein>
    <submittedName>
        <fullName evidence="4">Alpha/beta hydrolase</fullName>
    </submittedName>
</protein>
<evidence type="ECO:0000256" key="2">
    <source>
        <dbReference type="SAM" id="MobiDB-lite"/>
    </source>
</evidence>
<dbReference type="PRINTS" id="PR00412">
    <property type="entry name" value="EPOXHYDRLASE"/>
</dbReference>
<dbReference type="Gene3D" id="3.40.50.1820">
    <property type="entry name" value="alpha/beta hydrolase"/>
    <property type="match status" value="1"/>
</dbReference>
<dbReference type="InterPro" id="IPR000073">
    <property type="entry name" value="AB_hydrolase_1"/>
</dbReference>
<feature type="region of interest" description="Disordered" evidence="2">
    <location>
        <begin position="1"/>
        <end position="30"/>
    </location>
</feature>
<evidence type="ECO:0000256" key="1">
    <source>
        <dbReference type="ARBA" id="ARBA00022801"/>
    </source>
</evidence>
<reference evidence="4 5" key="1">
    <citation type="submission" date="2022-10" db="EMBL/GenBank/DDBJ databases">
        <title>The complete genomes of actinobacterial strains from the NBC collection.</title>
        <authorList>
            <person name="Joergensen T.S."/>
            <person name="Alvarez Arevalo M."/>
            <person name="Sterndorff E.B."/>
            <person name="Faurdal D."/>
            <person name="Vuksanovic O."/>
            <person name="Mourched A.-S."/>
            <person name="Charusanti P."/>
            <person name="Shaw S."/>
            <person name="Blin K."/>
            <person name="Weber T."/>
        </authorList>
    </citation>
    <scope>NUCLEOTIDE SEQUENCE [LARGE SCALE GENOMIC DNA]</scope>
    <source>
        <strain evidence="4 5">NBC 01774</strain>
    </source>
</reference>
<dbReference type="PANTHER" id="PTHR43329">
    <property type="entry name" value="EPOXIDE HYDROLASE"/>
    <property type="match status" value="1"/>
</dbReference>
<evidence type="ECO:0000313" key="4">
    <source>
        <dbReference type="EMBL" id="WSB71219.1"/>
    </source>
</evidence>
<evidence type="ECO:0000313" key="5">
    <source>
        <dbReference type="Proteomes" id="UP001344251"/>
    </source>
</evidence>
<dbReference type="Pfam" id="PF00561">
    <property type="entry name" value="Abhydrolase_1"/>
    <property type="match status" value="1"/>
</dbReference>
<feature type="domain" description="AB hydrolase-1" evidence="3">
    <location>
        <begin position="51"/>
        <end position="336"/>
    </location>
</feature>
<dbReference type="InterPro" id="IPR029058">
    <property type="entry name" value="AB_hydrolase_fold"/>
</dbReference>
<dbReference type="SUPFAM" id="SSF53474">
    <property type="entry name" value="alpha/beta-Hydrolases"/>
    <property type="match status" value="1"/>
</dbReference>
<dbReference type="InterPro" id="IPR000639">
    <property type="entry name" value="Epox_hydrolase-like"/>
</dbReference>
<name>A0ABZ1FLA6_9ACTN</name>
<keyword evidence="5" id="KW-1185">Reference proteome</keyword>
<sequence length="359" mass="38542">MPPPAKTPSTPPASPPGPAPHPPSGPLPEAVARSVEVPGGRIHLVEQGSGPLVLMVHGFPESWYSWRHQLPALAAAGYRAVAIDVRGYGRSSKPRDVAAYRMLAHVADNVAVVRALGEESAVIVGHDWGSPIAAHSALLRPDLFTAVALLSVPYAPRGGLRPSDAFAGLGGAGEFYVSYFQEPGRAESEIEPDVRGWLAGFYAMASGDAEAGADRDHISQFSVPPGGKLSDRFPAGLPRPLPWLTDADLGFYAGEFERTGLTGALNRYRNVDRDWEDLAAWDGARLTQPSLFIGGEHDATTHWMADAIKAFPHTLPGLSSSHLLEGCGHWVQQERPEEVNQLLVDWLRSLPARSVDSTR</sequence>
<dbReference type="GO" id="GO:0016787">
    <property type="term" value="F:hydrolase activity"/>
    <property type="evidence" value="ECO:0007669"/>
    <property type="project" value="UniProtKB-KW"/>
</dbReference>
<evidence type="ECO:0000259" key="3">
    <source>
        <dbReference type="Pfam" id="PF00561"/>
    </source>
</evidence>
<organism evidence="4 5">
    <name type="scientific">Streptomyces decoyicus</name>
    <dbReference type="NCBI Taxonomy" id="249567"/>
    <lineage>
        <taxon>Bacteria</taxon>
        <taxon>Bacillati</taxon>
        <taxon>Actinomycetota</taxon>
        <taxon>Actinomycetes</taxon>
        <taxon>Kitasatosporales</taxon>
        <taxon>Streptomycetaceae</taxon>
        <taxon>Streptomyces</taxon>
    </lineage>
</organism>
<dbReference type="RefSeq" id="WP_326620791.1">
    <property type="nucleotide sequence ID" value="NZ_CP109106.1"/>
</dbReference>
<accession>A0ABZ1FLA6</accession>